<evidence type="ECO:0000256" key="4">
    <source>
        <dbReference type="ARBA" id="ARBA00022475"/>
    </source>
</evidence>
<dbReference type="PANTHER" id="PTHR34040">
    <property type="entry name" value="FLAGELLAR BIOSYNTHETIC PROTEIN FLIQ"/>
    <property type="match status" value="1"/>
</dbReference>
<gene>
    <name evidence="9" type="primary">fliQ</name>
    <name evidence="10" type="ORF">TBH_C1395</name>
</gene>
<reference evidence="10 11" key="1">
    <citation type="journal article" date="2014" name="PLoS ONE">
        <title>Physiological and genomic features of a novel sulfur-oxidizing gammaproteobacterium belonging to a previously uncultivated symbiotic lineage isolated from a hydrothermal vent.</title>
        <authorList>
            <person name="Nunoura T."/>
            <person name="Takaki Y."/>
            <person name="Kazama H."/>
            <person name="Kakuta J."/>
            <person name="Shimamura S."/>
            <person name="Makita H."/>
            <person name="Hirai M."/>
            <person name="Miyazaki M."/>
            <person name="Takai K."/>
        </authorList>
    </citation>
    <scope>NUCLEOTIDE SEQUENCE [LARGE SCALE GENOMIC DNA]</scope>
    <source>
        <strain evidence="10 11">Hiromi1</strain>
    </source>
</reference>
<keyword evidence="4 9" id="KW-1003">Cell membrane</keyword>
<evidence type="ECO:0000256" key="9">
    <source>
        <dbReference type="RuleBase" id="RU364090"/>
    </source>
</evidence>
<dbReference type="PANTHER" id="PTHR34040:SF2">
    <property type="entry name" value="FLAGELLAR BIOSYNTHETIC PROTEIN FLIQ"/>
    <property type="match status" value="1"/>
</dbReference>
<comment type="function">
    <text evidence="9">Role in flagellar biosynthesis.</text>
</comment>
<keyword evidence="11" id="KW-1185">Reference proteome</keyword>
<name>A0A7U6JI16_9GAMM</name>
<evidence type="ECO:0000313" key="11">
    <source>
        <dbReference type="Proteomes" id="UP000031631"/>
    </source>
</evidence>
<dbReference type="GO" id="GO:0009306">
    <property type="term" value="P:protein secretion"/>
    <property type="evidence" value="ECO:0007669"/>
    <property type="project" value="InterPro"/>
</dbReference>
<dbReference type="NCBIfam" id="TIGR01402">
    <property type="entry name" value="fliQ"/>
    <property type="match status" value="1"/>
</dbReference>
<evidence type="ECO:0000256" key="2">
    <source>
        <dbReference type="ARBA" id="ARBA00006156"/>
    </source>
</evidence>
<evidence type="ECO:0000313" key="10">
    <source>
        <dbReference type="EMBL" id="BAO44318.1"/>
    </source>
</evidence>
<dbReference type="KEGG" id="tbn:TBH_C1395"/>
<dbReference type="Pfam" id="PF01313">
    <property type="entry name" value="Bac_export_3"/>
    <property type="match status" value="1"/>
</dbReference>
<feature type="transmembrane region" description="Helical" evidence="9">
    <location>
        <begin position="12"/>
        <end position="35"/>
    </location>
</feature>
<evidence type="ECO:0000256" key="1">
    <source>
        <dbReference type="ARBA" id="ARBA00004651"/>
    </source>
</evidence>
<dbReference type="RefSeq" id="WP_041066989.1">
    <property type="nucleotide sequence ID" value="NZ_AP012273.1"/>
</dbReference>
<feature type="transmembrane region" description="Helical" evidence="9">
    <location>
        <begin position="55"/>
        <end position="73"/>
    </location>
</feature>
<sequence length="91" mass="9528">MTPETILAVGQNALTVTIMLAAPLLISALVIGLLIGVLQAATQIQEMTLSFIPKLMVLVLALVVAGPWMLGLITDFTIQLFQSIPELVGGG</sequence>
<keyword evidence="10" id="KW-0282">Flagellum</keyword>
<dbReference type="GO" id="GO:0044780">
    <property type="term" value="P:bacterial-type flagellum assembly"/>
    <property type="evidence" value="ECO:0007669"/>
    <property type="project" value="InterPro"/>
</dbReference>
<dbReference type="GO" id="GO:0005886">
    <property type="term" value="C:plasma membrane"/>
    <property type="evidence" value="ECO:0007669"/>
    <property type="project" value="UniProtKB-SubCell"/>
</dbReference>
<dbReference type="AlphaFoldDB" id="A0A7U6JI16"/>
<evidence type="ECO:0000256" key="5">
    <source>
        <dbReference type="ARBA" id="ARBA00022692"/>
    </source>
</evidence>
<comment type="subcellular location">
    <subcellularLocation>
        <location evidence="1 9">Cell membrane</location>
        <topology evidence="1">Multi-pass membrane protein</topology>
    </subcellularLocation>
    <subcellularLocation>
        <location evidence="9">Bacterial flagellum basal body</location>
    </subcellularLocation>
</comment>
<keyword evidence="6 9" id="KW-1133">Transmembrane helix</keyword>
<keyword evidence="8 9" id="KW-0975">Bacterial flagellum</keyword>
<keyword evidence="7 9" id="KW-0472">Membrane</keyword>
<accession>A0A7U6JI16</accession>
<keyword evidence="10" id="KW-0969">Cilium</keyword>
<evidence type="ECO:0000256" key="7">
    <source>
        <dbReference type="ARBA" id="ARBA00023136"/>
    </source>
</evidence>
<protein>
    <recommendedName>
        <fullName evidence="3 9">Flagellar biosynthetic protein FliQ</fullName>
    </recommendedName>
</protein>
<keyword evidence="5 9" id="KW-0812">Transmembrane</keyword>
<dbReference type="EMBL" id="AP012273">
    <property type="protein sequence ID" value="BAO44318.1"/>
    <property type="molecule type" value="Genomic_DNA"/>
</dbReference>
<comment type="similarity">
    <text evidence="2 9">Belongs to the FliQ/MopD/SpaQ family.</text>
</comment>
<evidence type="ECO:0000256" key="6">
    <source>
        <dbReference type="ARBA" id="ARBA00022989"/>
    </source>
</evidence>
<dbReference type="PIRSF" id="PIRSF004669">
    <property type="entry name" value="FliQ"/>
    <property type="match status" value="1"/>
</dbReference>
<dbReference type="PRINTS" id="PR00952">
    <property type="entry name" value="TYPE3IMQPROT"/>
</dbReference>
<evidence type="ECO:0000256" key="8">
    <source>
        <dbReference type="ARBA" id="ARBA00023143"/>
    </source>
</evidence>
<organism evidence="10 11">
    <name type="scientific">Thiolapillus brandeum</name>
    <dbReference type="NCBI Taxonomy" id="1076588"/>
    <lineage>
        <taxon>Bacteria</taxon>
        <taxon>Pseudomonadati</taxon>
        <taxon>Pseudomonadota</taxon>
        <taxon>Gammaproteobacteria</taxon>
        <taxon>Chromatiales</taxon>
        <taxon>Sedimenticolaceae</taxon>
        <taxon>Thiolapillus</taxon>
    </lineage>
</organism>
<dbReference type="GO" id="GO:0009425">
    <property type="term" value="C:bacterial-type flagellum basal body"/>
    <property type="evidence" value="ECO:0007669"/>
    <property type="project" value="UniProtKB-SubCell"/>
</dbReference>
<keyword evidence="10" id="KW-0966">Cell projection</keyword>
<dbReference type="InterPro" id="IPR006305">
    <property type="entry name" value="FliQ"/>
</dbReference>
<proteinExistence type="inferred from homology"/>
<dbReference type="OrthoDB" id="9806440at2"/>
<dbReference type="Proteomes" id="UP000031631">
    <property type="component" value="Chromosome"/>
</dbReference>
<evidence type="ECO:0000256" key="3">
    <source>
        <dbReference type="ARBA" id="ARBA00021718"/>
    </source>
</evidence>
<dbReference type="InterPro" id="IPR002191">
    <property type="entry name" value="Bac_export_3"/>
</dbReference>